<name>A0A0E0L1I8_ORYPU</name>
<evidence type="ECO:0000313" key="2">
    <source>
        <dbReference type="Proteomes" id="UP000026962"/>
    </source>
</evidence>
<organism evidence="1">
    <name type="scientific">Oryza punctata</name>
    <name type="common">Red rice</name>
    <dbReference type="NCBI Taxonomy" id="4537"/>
    <lineage>
        <taxon>Eukaryota</taxon>
        <taxon>Viridiplantae</taxon>
        <taxon>Streptophyta</taxon>
        <taxon>Embryophyta</taxon>
        <taxon>Tracheophyta</taxon>
        <taxon>Spermatophyta</taxon>
        <taxon>Magnoliopsida</taxon>
        <taxon>Liliopsida</taxon>
        <taxon>Poales</taxon>
        <taxon>Poaceae</taxon>
        <taxon>BOP clade</taxon>
        <taxon>Oryzoideae</taxon>
        <taxon>Oryzeae</taxon>
        <taxon>Oryzinae</taxon>
        <taxon>Oryza</taxon>
    </lineage>
</organism>
<dbReference type="EnsemblPlants" id="OPUNC05G11550.1">
    <property type="protein sequence ID" value="OPUNC05G11550.1"/>
    <property type="gene ID" value="OPUNC05G11550"/>
</dbReference>
<dbReference type="Proteomes" id="UP000026962">
    <property type="component" value="Chromosome 5"/>
</dbReference>
<reference evidence="1" key="2">
    <citation type="submission" date="2018-05" db="EMBL/GenBank/DDBJ databases">
        <title>OpunRS2 (Oryza punctata Reference Sequence Version 2).</title>
        <authorList>
            <person name="Zhang J."/>
            <person name="Kudrna D."/>
            <person name="Lee S."/>
            <person name="Talag J."/>
            <person name="Welchert J."/>
            <person name="Wing R.A."/>
        </authorList>
    </citation>
    <scope>NUCLEOTIDE SEQUENCE [LARGE SCALE GENOMIC DNA]</scope>
</reference>
<dbReference type="Gramene" id="OPUNC05G11550.1">
    <property type="protein sequence ID" value="OPUNC05G11550.1"/>
    <property type="gene ID" value="OPUNC05G11550"/>
</dbReference>
<accession>A0A0E0L1I8</accession>
<sequence>MTLDGIEKPDLIRWLMDRTDLEMMTISIDDDRQIQITPRTVQLVLGTPLGGKDIVISANKVVRSTYDKITDELGIPRNGRISAKTRS</sequence>
<dbReference type="AlphaFoldDB" id="A0A0E0L1I8"/>
<dbReference type="HOGENOM" id="CLU_2487305_0_0_1"/>
<reference evidence="1" key="1">
    <citation type="submission" date="2015-04" db="UniProtKB">
        <authorList>
            <consortium name="EnsemblPlants"/>
        </authorList>
    </citation>
    <scope>IDENTIFICATION</scope>
</reference>
<proteinExistence type="predicted"/>
<evidence type="ECO:0000313" key="1">
    <source>
        <dbReference type="EnsemblPlants" id="OPUNC05G11550.1"/>
    </source>
</evidence>
<protein>
    <submittedName>
        <fullName evidence="1">Uncharacterized protein</fullName>
    </submittedName>
</protein>
<keyword evidence="2" id="KW-1185">Reference proteome</keyword>